<sequence length="72" mass="8137">MRNLPMQQRCLYNNKSCSSFLNTGFQQSYNTLLSSTIIFRSPQSPPFQLSSSHLGKHRFATKVSQALLSKAI</sequence>
<proteinExistence type="predicted"/>
<reference evidence="1" key="1">
    <citation type="submission" date="2014-12" db="EMBL/GenBank/DDBJ databases">
        <title>Insight into the proteome of Arion vulgaris.</title>
        <authorList>
            <person name="Aradska J."/>
            <person name="Bulat T."/>
            <person name="Smidak R."/>
            <person name="Sarate P."/>
            <person name="Gangsoo J."/>
            <person name="Sialana F."/>
            <person name="Bilban M."/>
            <person name="Lubec G."/>
        </authorList>
    </citation>
    <scope>NUCLEOTIDE SEQUENCE</scope>
    <source>
        <tissue evidence="1">Skin</tissue>
    </source>
</reference>
<dbReference type="AlphaFoldDB" id="A0A0B7ASR8"/>
<name>A0A0B7ASR8_9EUPU</name>
<accession>A0A0B7ASR8</accession>
<gene>
    <name evidence="1" type="primary">ORF134635</name>
</gene>
<organism evidence="1">
    <name type="scientific">Arion vulgaris</name>
    <dbReference type="NCBI Taxonomy" id="1028688"/>
    <lineage>
        <taxon>Eukaryota</taxon>
        <taxon>Metazoa</taxon>
        <taxon>Spiralia</taxon>
        <taxon>Lophotrochozoa</taxon>
        <taxon>Mollusca</taxon>
        <taxon>Gastropoda</taxon>
        <taxon>Heterobranchia</taxon>
        <taxon>Euthyneura</taxon>
        <taxon>Panpulmonata</taxon>
        <taxon>Eupulmonata</taxon>
        <taxon>Stylommatophora</taxon>
        <taxon>Helicina</taxon>
        <taxon>Arionoidea</taxon>
        <taxon>Arionidae</taxon>
        <taxon>Arion</taxon>
    </lineage>
</organism>
<evidence type="ECO:0000313" key="1">
    <source>
        <dbReference type="EMBL" id="CEK82996.1"/>
    </source>
</evidence>
<dbReference type="EMBL" id="HACG01036131">
    <property type="protein sequence ID" value="CEK82996.1"/>
    <property type="molecule type" value="Transcribed_RNA"/>
</dbReference>
<feature type="non-terminal residue" evidence="1">
    <location>
        <position position="72"/>
    </location>
</feature>
<protein>
    <submittedName>
        <fullName evidence="1">Uncharacterized protein</fullName>
    </submittedName>
</protein>